<reference evidence="1" key="1">
    <citation type="journal article" date="2023" name="Insect Mol. Biol.">
        <title>Genome sequencing provides insights into the evolution of gene families encoding plant cell wall-degrading enzymes in longhorned beetles.</title>
        <authorList>
            <person name="Shin N.R."/>
            <person name="Okamura Y."/>
            <person name="Kirsch R."/>
            <person name="Pauchet Y."/>
        </authorList>
    </citation>
    <scope>NUCLEOTIDE SEQUENCE</scope>
    <source>
        <strain evidence="1">RBIC_L_NR</strain>
    </source>
</reference>
<proteinExistence type="predicted"/>
<protein>
    <submittedName>
        <fullName evidence="1">Uncharacterized protein</fullName>
    </submittedName>
</protein>
<dbReference type="EMBL" id="JANEYF010004059">
    <property type="protein sequence ID" value="KAJ8932314.1"/>
    <property type="molecule type" value="Genomic_DNA"/>
</dbReference>
<name>A0AAV8X0L3_9CUCU</name>
<organism evidence="1 2">
    <name type="scientific">Rhamnusium bicolor</name>
    <dbReference type="NCBI Taxonomy" id="1586634"/>
    <lineage>
        <taxon>Eukaryota</taxon>
        <taxon>Metazoa</taxon>
        <taxon>Ecdysozoa</taxon>
        <taxon>Arthropoda</taxon>
        <taxon>Hexapoda</taxon>
        <taxon>Insecta</taxon>
        <taxon>Pterygota</taxon>
        <taxon>Neoptera</taxon>
        <taxon>Endopterygota</taxon>
        <taxon>Coleoptera</taxon>
        <taxon>Polyphaga</taxon>
        <taxon>Cucujiformia</taxon>
        <taxon>Chrysomeloidea</taxon>
        <taxon>Cerambycidae</taxon>
        <taxon>Lepturinae</taxon>
        <taxon>Rhagiini</taxon>
        <taxon>Rhamnusium</taxon>
    </lineage>
</organism>
<comment type="caution">
    <text evidence="1">The sequence shown here is derived from an EMBL/GenBank/DDBJ whole genome shotgun (WGS) entry which is preliminary data.</text>
</comment>
<keyword evidence="2" id="KW-1185">Reference proteome</keyword>
<accession>A0AAV8X0L3</accession>
<dbReference type="AlphaFoldDB" id="A0AAV8X0L3"/>
<evidence type="ECO:0000313" key="2">
    <source>
        <dbReference type="Proteomes" id="UP001162156"/>
    </source>
</evidence>
<gene>
    <name evidence="1" type="ORF">NQ314_014762</name>
</gene>
<evidence type="ECO:0000313" key="1">
    <source>
        <dbReference type="EMBL" id="KAJ8932314.1"/>
    </source>
</evidence>
<sequence length="65" mass="7241">MVGISTKVFSNVIPMKAPTPEELSKHEAATTCFICTKLFSTATDESTTIHNNEQQQLNMVKVRDQ</sequence>
<dbReference type="Proteomes" id="UP001162156">
    <property type="component" value="Unassembled WGS sequence"/>
</dbReference>